<proteinExistence type="inferred from homology"/>
<dbReference type="Pfam" id="PF00759">
    <property type="entry name" value="Glyco_hydro_9"/>
    <property type="match status" value="1"/>
</dbReference>
<keyword evidence="4 6" id="KW-0326">Glycosidase</keyword>
<keyword evidence="3 6" id="KW-0119">Carbohydrate metabolism</keyword>
<comment type="catalytic activity">
    <reaction evidence="7">
        <text>Endohydrolysis of (1-&gt;4)-beta-D-glucosidic linkages in cellulose, lichenin and cereal beta-D-glucans.</text>
        <dbReference type="EC" id="3.2.1.4"/>
    </reaction>
</comment>
<gene>
    <name evidence="10" type="ORF">SAMN06265376_102227</name>
</gene>
<dbReference type="EMBL" id="FZNY01000002">
    <property type="protein sequence ID" value="SNR72687.1"/>
    <property type="molecule type" value="Genomic_DNA"/>
</dbReference>
<feature type="signal peptide" evidence="7">
    <location>
        <begin position="1"/>
        <end position="20"/>
    </location>
</feature>
<dbReference type="AlphaFoldDB" id="A0A238YNG1"/>
<dbReference type="InterPro" id="IPR008928">
    <property type="entry name" value="6-hairpin_glycosidase_sf"/>
</dbReference>
<evidence type="ECO:0000259" key="8">
    <source>
        <dbReference type="Pfam" id="PF00759"/>
    </source>
</evidence>
<evidence type="ECO:0000313" key="11">
    <source>
        <dbReference type="Proteomes" id="UP000198379"/>
    </source>
</evidence>
<evidence type="ECO:0000256" key="5">
    <source>
        <dbReference type="ARBA" id="ARBA00023326"/>
    </source>
</evidence>
<evidence type="ECO:0000256" key="1">
    <source>
        <dbReference type="ARBA" id="ARBA00007072"/>
    </source>
</evidence>
<feature type="domain" description="Glycoside hydrolase family 9" evidence="8">
    <location>
        <begin position="123"/>
        <end position="558"/>
    </location>
</feature>
<dbReference type="InterPro" id="IPR014756">
    <property type="entry name" value="Ig_E-set"/>
</dbReference>
<evidence type="ECO:0000259" key="9">
    <source>
        <dbReference type="Pfam" id="PF02927"/>
    </source>
</evidence>
<evidence type="ECO:0000256" key="7">
    <source>
        <dbReference type="RuleBase" id="RU361166"/>
    </source>
</evidence>
<dbReference type="EC" id="3.2.1.4" evidence="7"/>
<evidence type="ECO:0000256" key="2">
    <source>
        <dbReference type="ARBA" id="ARBA00022801"/>
    </source>
</evidence>
<dbReference type="GO" id="GO:0008810">
    <property type="term" value="F:cellulase activity"/>
    <property type="evidence" value="ECO:0007669"/>
    <property type="project" value="UniProtKB-EC"/>
</dbReference>
<dbReference type="Pfam" id="PF02927">
    <property type="entry name" value="CelD_N"/>
    <property type="match status" value="1"/>
</dbReference>
<evidence type="ECO:0000313" key="10">
    <source>
        <dbReference type="EMBL" id="SNR72687.1"/>
    </source>
</evidence>
<feature type="chain" id="PRO_5011812727" description="Endoglucanase" evidence="7">
    <location>
        <begin position="21"/>
        <end position="566"/>
    </location>
</feature>
<sequence>MRNFILLLAILTLVSSCKEALPEYTIANANTIRLNQVGYYPQASKKAIITDTTQATVFYLVDQQSHESIFQGTLSEKLTWKLAGETVRVADFSTFTTPGNYSVYIENVGYSYPFEIKEHVLSDAFTASVKSLYYQRASIALEEKHAGVWARNAGHLDKAVTFHSSSGREGTKDAPGGWYDAGDFGKYVINGAFPLGQMMTLYEQYPSVLPDTSLNIPESGNKTPDILDEFKYELDWLLTMQDDDGGVFFKLTTKRFTGMTLPEKGKEERFIIGKGTASSLDFAAVAAKGYRLFKEIDAAYANKCLASAKKAWEWSKANPTVAFSNPEDIVTGEYGDGNFSEEWFWAAAELYLSTGDEEYVTSLKQSTVNLNNYKGGSWNNYMKYIGAFALIDQSKDEAIVNVLKNNIVQAADKLVSTATTNDYFQPITVFNWGSNSDVLNAAMIIAQAYRITKKPEYLVAVQEITDYVFGKNAIGYSFITGHGDKTPLYIHHRQSAGDGIEAPVPGFISGGPNNAKQDRNDVTYPENTSPMNSWVDQTPSYASNEICLNWNSAAVYVLGFLEQESK</sequence>
<dbReference type="InterPro" id="IPR018221">
    <property type="entry name" value="Glyco_hydro_9_His_AS"/>
</dbReference>
<organism evidence="10 11">
    <name type="scientific">Dokdonia pacifica</name>
    <dbReference type="NCBI Taxonomy" id="1627892"/>
    <lineage>
        <taxon>Bacteria</taxon>
        <taxon>Pseudomonadati</taxon>
        <taxon>Bacteroidota</taxon>
        <taxon>Flavobacteriia</taxon>
        <taxon>Flavobacteriales</taxon>
        <taxon>Flavobacteriaceae</taxon>
        <taxon>Dokdonia</taxon>
    </lineage>
</organism>
<dbReference type="Gene3D" id="1.50.10.10">
    <property type="match status" value="1"/>
</dbReference>
<dbReference type="Gene3D" id="2.60.40.10">
    <property type="entry name" value="Immunoglobulins"/>
    <property type="match status" value="1"/>
</dbReference>
<protein>
    <recommendedName>
        <fullName evidence="7">Endoglucanase</fullName>
        <ecNumber evidence="7">3.2.1.4</ecNumber>
    </recommendedName>
</protein>
<dbReference type="OrthoDB" id="9808897at2"/>
<dbReference type="SUPFAM" id="SSF81296">
    <property type="entry name" value="E set domains"/>
    <property type="match status" value="1"/>
</dbReference>
<evidence type="ECO:0000256" key="6">
    <source>
        <dbReference type="PROSITE-ProRule" id="PRU10059"/>
    </source>
</evidence>
<dbReference type="SUPFAM" id="SSF48208">
    <property type="entry name" value="Six-hairpin glycosidases"/>
    <property type="match status" value="1"/>
</dbReference>
<evidence type="ECO:0000256" key="3">
    <source>
        <dbReference type="ARBA" id="ARBA00023277"/>
    </source>
</evidence>
<keyword evidence="2 6" id="KW-0378">Hydrolase</keyword>
<comment type="similarity">
    <text evidence="1 6 7">Belongs to the glycosyl hydrolase 9 (cellulase E) family.</text>
</comment>
<keyword evidence="5 6" id="KW-0624">Polysaccharide degradation</keyword>
<dbReference type="CDD" id="cd02850">
    <property type="entry name" value="E_set_Cellulase_N"/>
    <property type="match status" value="1"/>
</dbReference>
<dbReference type="InterPro" id="IPR001701">
    <property type="entry name" value="Glyco_hydro_9"/>
</dbReference>
<keyword evidence="7" id="KW-0136">Cellulose degradation</keyword>
<dbReference type="PROSITE" id="PS51257">
    <property type="entry name" value="PROKAR_LIPOPROTEIN"/>
    <property type="match status" value="1"/>
</dbReference>
<dbReference type="InterPro" id="IPR013783">
    <property type="entry name" value="Ig-like_fold"/>
</dbReference>
<dbReference type="InterPro" id="IPR012341">
    <property type="entry name" value="6hp_glycosidase-like_sf"/>
</dbReference>
<feature type="active site" evidence="6">
    <location>
        <position position="491"/>
    </location>
</feature>
<reference evidence="10 11" key="1">
    <citation type="submission" date="2017-06" db="EMBL/GenBank/DDBJ databases">
        <authorList>
            <person name="Kim H.J."/>
            <person name="Triplett B.A."/>
        </authorList>
    </citation>
    <scope>NUCLEOTIDE SEQUENCE [LARGE SCALE GENOMIC DNA]</scope>
    <source>
        <strain evidence="10 11">DSM 25597</strain>
    </source>
</reference>
<name>A0A238YNG1_9FLAO</name>
<dbReference type="InterPro" id="IPR004197">
    <property type="entry name" value="Cellulase_Ig-like"/>
</dbReference>
<evidence type="ECO:0000256" key="4">
    <source>
        <dbReference type="ARBA" id="ARBA00023295"/>
    </source>
</evidence>
<accession>A0A238YNG1</accession>
<keyword evidence="7" id="KW-0732">Signal</keyword>
<dbReference type="GO" id="GO:0030245">
    <property type="term" value="P:cellulose catabolic process"/>
    <property type="evidence" value="ECO:0007669"/>
    <property type="project" value="UniProtKB-KW"/>
</dbReference>
<dbReference type="Proteomes" id="UP000198379">
    <property type="component" value="Unassembled WGS sequence"/>
</dbReference>
<dbReference type="PANTHER" id="PTHR22298">
    <property type="entry name" value="ENDO-1,4-BETA-GLUCANASE"/>
    <property type="match status" value="1"/>
</dbReference>
<feature type="domain" description="Cellulase Ig-like" evidence="9">
    <location>
        <begin position="29"/>
        <end position="108"/>
    </location>
</feature>
<dbReference type="RefSeq" id="WP_089370994.1">
    <property type="nucleotide sequence ID" value="NZ_BMEP01000001.1"/>
</dbReference>
<dbReference type="PROSITE" id="PS00592">
    <property type="entry name" value="GH9_2"/>
    <property type="match status" value="1"/>
</dbReference>
<keyword evidence="11" id="KW-1185">Reference proteome</keyword>